<feature type="domain" description="Phosphotyrosine protein phosphatase I" evidence="6">
    <location>
        <begin position="7"/>
        <end position="156"/>
    </location>
</feature>
<dbReference type="AlphaFoldDB" id="A0A1M4S6A1"/>
<dbReference type="InterPro" id="IPR017867">
    <property type="entry name" value="Tyr_phospatase_low_mol_wt"/>
</dbReference>
<feature type="active site" evidence="5">
    <location>
        <position position="19"/>
    </location>
</feature>
<feature type="active site" description="Proton donor" evidence="5">
    <location>
        <position position="130"/>
    </location>
</feature>
<accession>A0A1M4S6A1</accession>
<dbReference type="EC" id="3.1.3.48" evidence="2"/>
<reference evidence="8" key="1">
    <citation type="submission" date="2016-11" db="EMBL/GenBank/DDBJ databases">
        <authorList>
            <person name="Varghese N."/>
            <person name="Submissions S."/>
        </authorList>
    </citation>
    <scope>NUCLEOTIDE SEQUENCE [LARGE SCALE GENOMIC DNA]</scope>
    <source>
        <strain evidence="8">DSM 19514</strain>
    </source>
</reference>
<evidence type="ECO:0000256" key="4">
    <source>
        <dbReference type="ARBA" id="ARBA00022912"/>
    </source>
</evidence>
<dbReference type="OrthoDB" id="9784339at2"/>
<evidence type="ECO:0000256" key="1">
    <source>
        <dbReference type="ARBA" id="ARBA00011063"/>
    </source>
</evidence>
<dbReference type="GO" id="GO:0004725">
    <property type="term" value="F:protein tyrosine phosphatase activity"/>
    <property type="evidence" value="ECO:0007669"/>
    <property type="project" value="UniProtKB-EC"/>
</dbReference>
<comment type="similarity">
    <text evidence="1">Belongs to the low molecular weight phosphotyrosine protein phosphatase family.</text>
</comment>
<gene>
    <name evidence="7" type="ORF">SAMN02745225_00109</name>
</gene>
<dbReference type="InterPro" id="IPR023485">
    <property type="entry name" value="Ptyr_pPase"/>
</dbReference>
<dbReference type="Pfam" id="PF01451">
    <property type="entry name" value="LMWPc"/>
    <property type="match status" value="1"/>
</dbReference>
<dbReference type="PANTHER" id="PTHR11717">
    <property type="entry name" value="LOW MOLECULAR WEIGHT PROTEIN TYROSINE PHOSPHATASE"/>
    <property type="match status" value="1"/>
</dbReference>
<keyword evidence="4" id="KW-0904">Protein phosphatase</keyword>
<proteinExistence type="inferred from homology"/>
<evidence type="ECO:0000256" key="2">
    <source>
        <dbReference type="ARBA" id="ARBA00013064"/>
    </source>
</evidence>
<name>A0A1M4S6A1_9ACTN</name>
<organism evidence="7 8">
    <name type="scientific">Ferrithrix thermotolerans DSM 19514</name>
    <dbReference type="NCBI Taxonomy" id="1121881"/>
    <lineage>
        <taxon>Bacteria</taxon>
        <taxon>Bacillati</taxon>
        <taxon>Actinomycetota</taxon>
        <taxon>Acidimicrobiia</taxon>
        <taxon>Acidimicrobiales</taxon>
        <taxon>Acidimicrobiaceae</taxon>
        <taxon>Ferrithrix</taxon>
    </lineage>
</organism>
<dbReference type="STRING" id="1121881.SAMN02745225_00109"/>
<dbReference type="InterPro" id="IPR050438">
    <property type="entry name" value="LMW_PTPase"/>
</dbReference>
<evidence type="ECO:0000256" key="3">
    <source>
        <dbReference type="ARBA" id="ARBA00022801"/>
    </source>
</evidence>
<dbReference type="PANTHER" id="PTHR11717:SF7">
    <property type="entry name" value="LOW MOLECULAR WEIGHT PHOSPHOTYROSINE PROTEIN PHOSPHATASE"/>
    <property type="match status" value="1"/>
</dbReference>
<feature type="active site" description="Nucleophile" evidence="5">
    <location>
        <position position="13"/>
    </location>
</feature>
<keyword evidence="3" id="KW-0378">Hydrolase</keyword>
<evidence type="ECO:0000313" key="7">
    <source>
        <dbReference type="EMBL" id="SHE27733.1"/>
    </source>
</evidence>
<dbReference type="InterPro" id="IPR036196">
    <property type="entry name" value="Ptyr_pPase_sf"/>
</dbReference>
<dbReference type="Gene3D" id="3.40.50.2300">
    <property type="match status" value="1"/>
</dbReference>
<dbReference type="Proteomes" id="UP000184295">
    <property type="component" value="Unassembled WGS sequence"/>
</dbReference>
<evidence type="ECO:0000256" key="5">
    <source>
        <dbReference type="PIRSR" id="PIRSR617867-1"/>
    </source>
</evidence>
<dbReference type="SMART" id="SM00226">
    <property type="entry name" value="LMWPc"/>
    <property type="match status" value="1"/>
</dbReference>
<keyword evidence="8" id="KW-1185">Reference proteome</keyword>
<sequence length="161" mass="18288">MKKVADLKIAVVCAGNICRSPMAEAILKDEINKRGLTWEVASRGTGSWHQGDGADPRAIETLKRHRLDASYHRAQRFSDDDFSVFDWILVMDKENLEALRSRAKNPDMVSKIHLYLELAGSKGPLREVPDPYFGGTDNFEAVFQLLRRYTPDLIDRILAQE</sequence>
<evidence type="ECO:0000259" key="6">
    <source>
        <dbReference type="SMART" id="SM00226"/>
    </source>
</evidence>
<dbReference type="PRINTS" id="PR00719">
    <property type="entry name" value="LMWPTPASE"/>
</dbReference>
<dbReference type="SUPFAM" id="SSF52788">
    <property type="entry name" value="Phosphotyrosine protein phosphatases I"/>
    <property type="match status" value="1"/>
</dbReference>
<protein>
    <recommendedName>
        <fullName evidence="2">protein-tyrosine-phosphatase</fullName>
        <ecNumber evidence="2">3.1.3.48</ecNumber>
    </recommendedName>
</protein>
<dbReference type="CDD" id="cd16343">
    <property type="entry name" value="LMWPTP"/>
    <property type="match status" value="1"/>
</dbReference>
<dbReference type="EMBL" id="FQUL01000001">
    <property type="protein sequence ID" value="SHE27733.1"/>
    <property type="molecule type" value="Genomic_DNA"/>
</dbReference>
<evidence type="ECO:0000313" key="8">
    <source>
        <dbReference type="Proteomes" id="UP000184295"/>
    </source>
</evidence>